<dbReference type="OrthoDB" id="5421909at2759"/>
<keyword evidence="3" id="KW-0249">Electron transport</keyword>
<dbReference type="SUPFAM" id="SSF49503">
    <property type="entry name" value="Cupredoxins"/>
    <property type="match status" value="2"/>
</dbReference>
<evidence type="ECO:0000256" key="2">
    <source>
        <dbReference type="ARBA" id="ARBA00022723"/>
    </source>
</evidence>
<dbReference type="GO" id="GO:0046872">
    <property type="term" value="F:metal ion binding"/>
    <property type="evidence" value="ECO:0007669"/>
    <property type="project" value="UniProtKB-KW"/>
</dbReference>
<dbReference type="PROSITE" id="PS51485">
    <property type="entry name" value="PHYTOCYANIN"/>
    <property type="match status" value="2"/>
</dbReference>
<feature type="compositionally biased region" description="Pro residues" evidence="6">
    <location>
        <begin position="178"/>
        <end position="199"/>
    </location>
</feature>
<evidence type="ECO:0000256" key="3">
    <source>
        <dbReference type="ARBA" id="ARBA00022982"/>
    </source>
</evidence>
<gene>
    <name evidence="9" type="ORF">JCGZ_17054</name>
</gene>
<dbReference type="InterPro" id="IPR003245">
    <property type="entry name" value="Phytocyanin_dom"/>
</dbReference>
<feature type="compositionally biased region" description="Low complexity" evidence="6">
    <location>
        <begin position="141"/>
        <end position="177"/>
    </location>
</feature>
<keyword evidence="2" id="KW-0479">Metal-binding</keyword>
<evidence type="ECO:0000256" key="1">
    <source>
        <dbReference type="ARBA" id="ARBA00022448"/>
    </source>
</evidence>
<keyword evidence="5" id="KW-0325">Glycoprotein</keyword>
<dbReference type="EMBL" id="KK914699">
    <property type="protein sequence ID" value="KDP30272.1"/>
    <property type="molecule type" value="Genomic_DNA"/>
</dbReference>
<protein>
    <recommendedName>
        <fullName evidence="8">Phytocyanin domain-containing protein</fullName>
    </recommendedName>
</protein>
<dbReference type="InterPro" id="IPR008972">
    <property type="entry name" value="Cupredoxin"/>
</dbReference>
<name>A0A067K2E2_JATCU</name>
<dbReference type="PANTHER" id="PTHR33021:SF368">
    <property type="entry name" value="PHYTOCYANIN DOMAIN-CONTAINING PROTEIN"/>
    <property type="match status" value="1"/>
</dbReference>
<keyword evidence="10" id="KW-1185">Reference proteome</keyword>
<dbReference type="Pfam" id="PF02298">
    <property type="entry name" value="Cu_bind_like"/>
    <property type="match status" value="2"/>
</dbReference>
<evidence type="ECO:0000313" key="9">
    <source>
        <dbReference type="EMBL" id="KDP30272.1"/>
    </source>
</evidence>
<feature type="region of interest" description="Disordered" evidence="6">
    <location>
        <begin position="305"/>
        <end position="337"/>
    </location>
</feature>
<evidence type="ECO:0000256" key="6">
    <source>
        <dbReference type="SAM" id="MobiDB-lite"/>
    </source>
</evidence>
<dbReference type="Gene3D" id="2.60.40.420">
    <property type="entry name" value="Cupredoxins - blue copper proteins"/>
    <property type="match status" value="2"/>
</dbReference>
<dbReference type="PANTHER" id="PTHR33021">
    <property type="entry name" value="BLUE COPPER PROTEIN"/>
    <property type="match status" value="1"/>
</dbReference>
<dbReference type="Proteomes" id="UP000027138">
    <property type="component" value="Unassembled WGS sequence"/>
</dbReference>
<dbReference type="GO" id="GO:0009055">
    <property type="term" value="F:electron transfer activity"/>
    <property type="evidence" value="ECO:0007669"/>
    <property type="project" value="InterPro"/>
</dbReference>
<evidence type="ECO:0000256" key="4">
    <source>
        <dbReference type="ARBA" id="ARBA00023008"/>
    </source>
</evidence>
<evidence type="ECO:0000256" key="5">
    <source>
        <dbReference type="ARBA" id="ARBA00023180"/>
    </source>
</evidence>
<accession>A0A067K2E2</accession>
<keyword evidence="4" id="KW-0186">Copper</keyword>
<evidence type="ECO:0000256" key="7">
    <source>
        <dbReference type="SAM" id="SignalP"/>
    </source>
</evidence>
<feature type="chain" id="PRO_5001639182" description="Phytocyanin domain-containing protein" evidence="7">
    <location>
        <begin position="19"/>
        <end position="357"/>
    </location>
</feature>
<dbReference type="STRING" id="180498.A0A067K2E2"/>
<keyword evidence="1" id="KW-0813">Transport</keyword>
<dbReference type="AlphaFoldDB" id="A0A067K2E2"/>
<organism evidence="9 10">
    <name type="scientific">Jatropha curcas</name>
    <name type="common">Barbados nut</name>
    <dbReference type="NCBI Taxonomy" id="180498"/>
    <lineage>
        <taxon>Eukaryota</taxon>
        <taxon>Viridiplantae</taxon>
        <taxon>Streptophyta</taxon>
        <taxon>Embryophyta</taxon>
        <taxon>Tracheophyta</taxon>
        <taxon>Spermatophyta</taxon>
        <taxon>Magnoliopsida</taxon>
        <taxon>eudicotyledons</taxon>
        <taxon>Gunneridae</taxon>
        <taxon>Pentapetalae</taxon>
        <taxon>rosids</taxon>
        <taxon>fabids</taxon>
        <taxon>Malpighiales</taxon>
        <taxon>Euphorbiaceae</taxon>
        <taxon>Crotonoideae</taxon>
        <taxon>Jatropheae</taxon>
        <taxon>Jatropha</taxon>
    </lineage>
</organism>
<sequence>MAFLALISIAALIHSSAAQTTHVVGGSLGWVIPPGGASAYSSWAANQTFAVGDILVFNFLNNQHDVVKVTKADYDACSTSNPISSVSTSPARITINETGGHYFFCNFNGHCSAGQKLMINVSAATTTAPTPQPSSSPAPQPSSTSTPVSAPSPSPVSRQTSSPSPSPSPVSTQTSSPSPSPSPVSTPPSPSPVSNPSPAPSSVETFTVGDTQGWAVVANAATFYQSWASNKTFNAGDVLVFNYPNGAHDVAEVTKENYDSCNTANPISLSSTPPTRITLTAGEHFYICTVPSHCTAGQKLAVNVSASSTAPPSPGTSTTSPSPSGSTAPPPPNSSARSLSVAGLSATFFSIIVAFLY</sequence>
<feature type="region of interest" description="Disordered" evidence="6">
    <location>
        <begin position="125"/>
        <end position="204"/>
    </location>
</feature>
<dbReference type="FunFam" id="2.60.40.420:FF:000003">
    <property type="entry name" value="Blue copper"/>
    <property type="match status" value="2"/>
</dbReference>
<proteinExistence type="predicted"/>
<dbReference type="InterPro" id="IPR039391">
    <property type="entry name" value="Phytocyanin-like"/>
</dbReference>
<evidence type="ECO:0000259" key="8">
    <source>
        <dbReference type="PROSITE" id="PS51485"/>
    </source>
</evidence>
<feature type="compositionally biased region" description="Pro residues" evidence="6">
    <location>
        <begin position="130"/>
        <end position="140"/>
    </location>
</feature>
<feature type="compositionally biased region" description="Low complexity" evidence="6">
    <location>
        <begin position="305"/>
        <end position="327"/>
    </location>
</feature>
<dbReference type="CDD" id="cd13920">
    <property type="entry name" value="Stellacyanin"/>
    <property type="match status" value="1"/>
</dbReference>
<feature type="domain" description="Phytocyanin" evidence="8">
    <location>
        <begin position="20"/>
        <end position="123"/>
    </location>
</feature>
<feature type="domain" description="Phytocyanin" evidence="8">
    <location>
        <begin position="204"/>
        <end position="306"/>
    </location>
</feature>
<reference evidence="9 10" key="1">
    <citation type="journal article" date="2014" name="PLoS ONE">
        <title>Global Analysis of Gene Expression Profiles in Physic Nut (Jatropha curcas L.) Seedlings Exposed to Salt Stress.</title>
        <authorList>
            <person name="Zhang L."/>
            <person name="Zhang C."/>
            <person name="Wu P."/>
            <person name="Chen Y."/>
            <person name="Li M."/>
            <person name="Jiang H."/>
            <person name="Wu G."/>
        </authorList>
    </citation>
    <scope>NUCLEOTIDE SEQUENCE [LARGE SCALE GENOMIC DNA]</scope>
    <source>
        <strain evidence="10">cv. GZQX0401</strain>
        <tissue evidence="9">Young leaves</tissue>
    </source>
</reference>
<dbReference type="CDD" id="cd04216">
    <property type="entry name" value="Phytocyanin"/>
    <property type="match status" value="1"/>
</dbReference>
<keyword evidence="7" id="KW-0732">Signal</keyword>
<dbReference type="GO" id="GO:0005886">
    <property type="term" value="C:plasma membrane"/>
    <property type="evidence" value="ECO:0007669"/>
    <property type="project" value="TreeGrafter"/>
</dbReference>
<evidence type="ECO:0000313" key="10">
    <source>
        <dbReference type="Proteomes" id="UP000027138"/>
    </source>
</evidence>
<feature type="signal peptide" evidence="7">
    <location>
        <begin position="1"/>
        <end position="18"/>
    </location>
</feature>